<accession>A0A3E5FSR4</accession>
<dbReference type="EMBL" id="QSVF01000002">
    <property type="protein sequence ID" value="RGO13034.1"/>
    <property type="molecule type" value="Genomic_DNA"/>
</dbReference>
<evidence type="ECO:0000313" key="1">
    <source>
        <dbReference type="EMBL" id="RGO13034.1"/>
    </source>
</evidence>
<dbReference type="Proteomes" id="UP000261087">
    <property type="component" value="Unassembled WGS sequence"/>
</dbReference>
<sequence>MAIFDYDVAGVKNGDEQPRKMVFEYKSKYCYFADIPQEDVVNQEEINRYCVEINTSSIIGKR</sequence>
<reference evidence="1 2" key="1">
    <citation type="submission" date="2018-08" db="EMBL/GenBank/DDBJ databases">
        <title>A genome reference for cultivated species of the human gut microbiota.</title>
        <authorList>
            <person name="Zou Y."/>
            <person name="Xue W."/>
            <person name="Luo G."/>
        </authorList>
    </citation>
    <scope>NUCLEOTIDE SEQUENCE [LARGE SCALE GENOMIC DNA]</scope>
    <source>
        <strain evidence="1 2">OM02-6</strain>
    </source>
</reference>
<dbReference type="RefSeq" id="WP_117604452.1">
    <property type="nucleotide sequence ID" value="NZ_CAXVJN010000007.1"/>
</dbReference>
<evidence type="ECO:0000313" key="2">
    <source>
        <dbReference type="Proteomes" id="UP000261087"/>
    </source>
</evidence>
<protein>
    <submittedName>
        <fullName evidence="1">Uncharacterized protein</fullName>
    </submittedName>
</protein>
<name>A0A3E5FSR4_9FIRM</name>
<proteinExistence type="predicted"/>
<gene>
    <name evidence="1" type="ORF">DXB31_00965</name>
</gene>
<organism evidence="1 2">
    <name type="scientific">Thomasclavelia spiroformis</name>
    <dbReference type="NCBI Taxonomy" id="29348"/>
    <lineage>
        <taxon>Bacteria</taxon>
        <taxon>Bacillati</taxon>
        <taxon>Bacillota</taxon>
        <taxon>Erysipelotrichia</taxon>
        <taxon>Erysipelotrichales</taxon>
        <taxon>Coprobacillaceae</taxon>
        <taxon>Thomasclavelia</taxon>
    </lineage>
</organism>
<comment type="caution">
    <text evidence="1">The sequence shown here is derived from an EMBL/GenBank/DDBJ whole genome shotgun (WGS) entry which is preliminary data.</text>
</comment>
<dbReference type="AlphaFoldDB" id="A0A3E5FSR4"/>